<feature type="compositionally biased region" description="Basic and acidic residues" evidence="7">
    <location>
        <begin position="115"/>
        <end position="139"/>
    </location>
</feature>
<feature type="compositionally biased region" description="Basic and acidic residues" evidence="7">
    <location>
        <begin position="232"/>
        <end position="247"/>
    </location>
</feature>
<feature type="compositionally biased region" description="Basic and acidic residues" evidence="7">
    <location>
        <begin position="66"/>
        <end position="85"/>
    </location>
</feature>
<dbReference type="AlphaFoldDB" id="A0A1G8ES85"/>
<dbReference type="Proteomes" id="UP000199017">
    <property type="component" value="Unassembled WGS sequence"/>
</dbReference>
<keyword evidence="4 6" id="KW-0067">ATP-binding</keyword>
<keyword evidence="5" id="KW-0238">DNA-binding</keyword>
<comment type="similarity">
    <text evidence="1">Belongs to the FtsK/SpoIIIE/SftA family.</text>
</comment>
<feature type="compositionally biased region" description="Basic and acidic residues" evidence="7">
    <location>
        <begin position="262"/>
        <end position="273"/>
    </location>
</feature>
<keyword evidence="10" id="KW-1185">Reference proteome</keyword>
<dbReference type="RefSeq" id="WP_281259166.1">
    <property type="nucleotide sequence ID" value="NZ_FNDU01000002.1"/>
</dbReference>
<dbReference type="SMART" id="SM00843">
    <property type="entry name" value="Ftsk_gamma"/>
    <property type="match status" value="1"/>
</dbReference>
<dbReference type="GO" id="GO:0007059">
    <property type="term" value="P:chromosome segregation"/>
    <property type="evidence" value="ECO:0007669"/>
    <property type="project" value="UniProtKB-KW"/>
</dbReference>
<feature type="compositionally biased region" description="Polar residues" evidence="7">
    <location>
        <begin position="88"/>
        <end position="112"/>
    </location>
</feature>
<accession>A0A1G8ES85</accession>
<evidence type="ECO:0000256" key="1">
    <source>
        <dbReference type="ARBA" id="ARBA00006474"/>
    </source>
</evidence>
<keyword evidence="2 6" id="KW-0547">Nucleotide-binding</keyword>
<dbReference type="Gene3D" id="1.10.10.10">
    <property type="entry name" value="Winged helix-like DNA-binding domain superfamily/Winged helix DNA-binding domain"/>
    <property type="match status" value="1"/>
</dbReference>
<dbReference type="Pfam" id="PF01580">
    <property type="entry name" value="FtsK_SpoIIIE"/>
    <property type="match status" value="1"/>
</dbReference>
<feature type="region of interest" description="Disordered" evidence="7">
    <location>
        <begin position="21"/>
        <end position="210"/>
    </location>
</feature>
<dbReference type="InterPro" id="IPR050206">
    <property type="entry name" value="FtsK/SpoIIIE/SftA"/>
</dbReference>
<evidence type="ECO:0000256" key="7">
    <source>
        <dbReference type="SAM" id="MobiDB-lite"/>
    </source>
</evidence>
<protein>
    <submittedName>
        <fullName evidence="9">DNA translocase FtsK</fullName>
    </submittedName>
</protein>
<dbReference type="SUPFAM" id="SSF46785">
    <property type="entry name" value="Winged helix' DNA-binding domain"/>
    <property type="match status" value="1"/>
</dbReference>
<dbReference type="InterPro" id="IPR003593">
    <property type="entry name" value="AAA+_ATPase"/>
</dbReference>
<feature type="region of interest" description="Disordered" evidence="7">
    <location>
        <begin position="232"/>
        <end position="388"/>
    </location>
</feature>
<dbReference type="SMART" id="SM00382">
    <property type="entry name" value="AAA"/>
    <property type="match status" value="1"/>
</dbReference>
<gene>
    <name evidence="9" type="ORF">SAMN05216352_102357</name>
</gene>
<evidence type="ECO:0000313" key="10">
    <source>
        <dbReference type="Proteomes" id="UP000199017"/>
    </source>
</evidence>
<proteinExistence type="inferred from homology"/>
<dbReference type="Gene3D" id="3.40.50.300">
    <property type="entry name" value="P-loop containing nucleotide triphosphate hydrolases"/>
    <property type="match status" value="1"/>
</dbReference>
<feature type="compositionally biased region" description="Basic and acidic residues" evidence="7">
    <location>
        <begin position="338"/>
        <end position="377"/>
    </location>
</feature>
<dbReference type="Pfam" id="PF09397">
    <property type="entry name" value="FtsK_gamma"/>
    <property type="match status" value="1"/>
</dbReference>
<evidence type="ECO:0000256" key="6">
    <source>
        <dbReference type="PROSITE-ProRule" id="PRU00289"/>
    </source>
</evidence>
<feature type="compositionally biased region" description="Basic and acidic residues" evidence="7">
    <location>
        <begin position="36"/>
        <end position="46"/>
    </location>
</feature>
<evidence type="ECO:0000256" key="4">
    <source>
        <dbReference type="ARBA" id="ARBA00022840"/>
    </source>
</evidence>
<feature type="compositionally biased region" description="Polar residues" evidence="7">
    <location>
        <begin position="25"/>
        <end position="35"/>
    </location>
</feature>
<feature type="compositionally biased region" description="Polar residues" evidence="7">
    <location>
        <begin position="140"/>
        <end position="155"/>
    </location>
</feature>
<feature type="compositionally biased region" description="Basic and acidic residues" evidence="7">
    <location>
        <begin position="174"/>
        <end position="187"/>
    </location>
</feature>
<evidence type="ECO:0000259" key="8">
    <source>
        <dbReference type="PROSITE" id="PS50901"/>
    </source>
</evidence>
<dbReference type="GO" id="GO:0005524">
    <property type="term" value="F:ATP binding"/>
    <property type="evidence" value="ECO:0007669"/>
    <property type="project" value="UniProtKB-UniRule"/>
</dbReference>
<reference evidence="9 10" key="1">
    <citation type="submission" date="2016-10" db="EMBL/GenBank/DDBJ databases">
        <authorList>
            <person name="de Groot N.N."/>
        </authorList>
    </citation>
    <scope>NUCLEOTIDE SEQUENCE [LARGE SCALE GENOMIC DNA]</scope>
    <source>
        <strain evidence="10">P4B,CCM 7963,CECT 7998,DSM 25260,IBRC-M 10614,KCTC 13821</strain>
    </source>
</reference>
<dbReference type="EMBL" id="FNDU01000002">
    <property type="protein sequence ID" value="SDH72735.1"/>
    <property type="molecule type" value="Genomic_DNA"/>
</dbReference>
<dbReference type="SUPFAM" id="SSF52540">
    <property type="entry name" value="P-loop containing nucleoside triphosphate hydrolases"/>
    <property type="match status" value="1"/>
</dbReference>
<dbReference type="InterPro" id="IPR018541">
    <property type="entry name" value="Ftsk_gamma"/>
</dbReference>
<dbReference type="InterPro" id="IPR036388">
    <property type="entry name" value="WH-like_DNA-bd_sf"/>
</dbReference>
<evidence type="ECO:0000256" key="2">
    <source>
        <dbReference type="ARBA" id="ARBA00022741"/>
    </source>
</evidence>
<dbReference type="PANTHER" id="PTHR22683:SF42">
    <property type="entry name" value="DNA TRANSLOCASE SFTA"/>
    <property type="match status" value="1"/>
</dbReference>
<dbReference type="PROSITE" id="PS50901">
    <property type="entry name" value="FTSK"/>
    <property type="match status" value="1"/>
</dbReference>
<dbReference type="InterPro" id="IPR027417">
    <property type="entry name" value="P-loop_NTPase"/>
</dbReference>
<dbReference type="InterPro" id="IPR036390">
    <property type="entry name" value="WH_DNA-bd_sf"/>
</dbReference>
<dbReference type="GO" id="GO:0003677">
    <property type="term" value="F:DNA binding"/>
    <property type="evidence" value="ECO:0007669"/>
    <property type="project" value="UniProtKB-KW"/>
</dbReference>
<dbReference type="Pfam" id="PF17854">
    <property type="entry name" value="FtsK_alpha"/>
    <property type="match status" value="1"/>
</dbReference>
<keyword evidence="3" id="KW-0159">Chromosome partition</keyword>
<name>A0A1G8ES85_9BACI</name>
<feature type="compositionally biased region" description="Basic and acidic residues" evidence="7">
    <location>
        <begin position="290"/>
        <end position="305"/>
    </location>
</feature>
<feature type="binding site" evidence="6">
    <location>
        <begin position="567"/>
        <end position="574"/>
    </location>
    <ligand>
        <name>ATP</name>
        <dbReference type="ChEBI" id="CHEBI:30616"/>
    </ligand>
</feature>
<organism evidence="9 10">
    <name type="scientific">Alteribacillus bidgolensis</name>
    <dbReference type="NCBI Taxonomy" id="930129"/>
    <lineage>
        <taxon>Bacteria</taxon>
        <taxon>Bacillati</taxon>
        <taxon>Bacillota</taxon>
        <taxon>Bacilli</taxon>
        <taxon>Bacillales</taxon>
        <taxon>Bacillaceae</taxon>
        <taxon>Alteribacillus</taxon>
    </lineage>
</organism>
<sequence length="884" mass="99691">MAGSFQRMIKRLQDFMFGEEKEAHYSQQTTASNSSKKLEAKPRVLHDQQSGAKIFHQYPKQGKFRFPMDVDDKKTKLTNYREQKRPSRTTTSRSEVSATTTDTKHSNQSRSFGRQAEKTNNKTETEEKRKYTEKEKEVSSSEAFTKQQTERTYFQGNDFAPEDIPSPVFGFEKVPLHPENLKKKNESIEPLSEQIRKEPEPKPNEDKSEPVIVSEEAFLSFYNDKQEVFEDAKNKRIEEQEAEEKNSSKPVLVTEETSSIKGGREAFEDEKPSDVNYYSKENEQEVFEDIENKRIEEQEAEEKNSSEPVLVTEETSSIKGGREAFEDEKPSSVNQYSKENEKAVPGQEEGKPETAKQTRVENHSVRDKADKKDENKKKMNKKQKPSIPFNVLMYPSDKYKKHKKGAKTNNYNGLYQFPGLHLLNVPPKKEDNGGEALQAQRDQLEATLHNFNVNAKVVDVTKGPSVTRFEVQPAPGVKVNKITNLTDDIKLALAAKDLRMEAPIPGKNAIGIEVPNSESTPVFLREILRRDVFTRSESPLTVAMGLDISGTPIVADLQKMPHGLIAGATGSGKSVCINSILLSLLYKASPEELKLMLIDPKMVELASFKEVPHLVTPVINDAKEATAGLKWAVSEMEGRYEKLAHEGVRDIKKYNERMVQQGCPELKMPYIVIIIDELADLMMVSPQDVEDAVCRIAQKARACGIHLLLATQRPSVDVITGLIKANIPSRTAFAVSSQADSRTILDMGGAERLIGKGDMLFHENGTPKPVRVQGTFVTDEEIDAVTDFIKKQRKPSYMFNRNDLMKKVDQEESGDELFPEACKFIAEQGSASSSSLQRRFSIGYNRAAKLIDMMENRGIISESMGSKPRRVLMSYHEIEENILT</sequence>
<feature type="domain" description="FtsK" evidence="8">
    <location>
        <begin position="550"/>
        <end position="742"/>
    </location>
</feature>
<feature type="compositionally biased region" description="Basic and acidic residues" evidence="7">
    <location>
        <begin position="194"/>
        <end position="209"/>
    </location>
</feature>
<dbReference type="InterPro" id="IPR002543">
    <property type="entry name" value="FtsK_dom"/>
</dbReference>
<dbReference type="InterPro" id="IPR041027">
    <property type="entry name" value="FtsK_alpha"/>
</dbReference>
<evidence type="ECO:0000256" key="3">
    <source>
        <dbReference type="ARBA" id="ARBA00022829"/>
    </source>
</evidence>
<dbReference type="PANTHER" id="PTHR22683">
    <property type="entry name" value="SPORULATION PROTEIN RELATED"/>
    <property type="match status" value="1"/>
</dbReference>
<dbReference type="STRING" id="930129.SAMN05216352_102357"/>
<feature type="compositionally biased region" description="Basic and acidic residues" evidence="7">
    <location>
        <begin position="320"/>
        <end position="330"/>
    </location>
</feature>
<evidence type="ECO:0000313" key="9">
    <source>
        <dbReference type="EMBL" id="SDH72735.1"/>
    </source>
</evidence>
<evidence type="ECO:0000256" key="5">
    <source>
        <dbReference type="ARBA" id="ARBA00023125"/>
    </source>
</evidence>
<dbReference type="Gene3D" id="3.30.980.40">
    <property type="match status" value="1"/>
</dbReference>